<feature type="domain" description="DUF1989" evidence="2">
    <location>
        <begin position="42"/>
        <end position="189"/>
    </location>
</feature>
<sequence>MTSTASTSAARAHARSLEAAGTITGPALPVGVDPAEITFARRIPAGGYANVVLGRGTRVRFGDPDGAACAHVLLLRADAPWERLNVADTVKVPWQAYLGTGHPLLSDQGRVLATVIADDSAHHDALCGPSPRARQAMRLAAAKHGLEPRDLAPSLSFFRGVRVAADGGLVATGGAGAGATIDLLVHLPVVLLVVDAEHPLDGTAVTDLDLVAWRPSGEPDATPGVAAHDLDPEYRRAVHNTEEAWRASRPAAPTTSGAARTVASRTKEIHG</sequence>
<comment type="caution">
    <text evidence="3">The sequence shown here is derived from an EMBL/GenBank/DDBJ whole genome shotgun (WGS) entry which is preliminary data.</text>
</comment>
<evidence type="ECO:0000259" key="2">
    <source>
        <dbReference type="Pfam" id="PF09347"/>
    </source>
</evidence>
<proteinExistence type="predicted"/>
<feature type="region of interest" description="Disordered" evidence="1">
    <location>
        <begin position="242"/>
        <end position="271"/>
    </location>
</feature>
<protein>
    <submittedName>
        <fullName evidence="3">DUF1989 domain-containing protein</fullName>
    </submittedName>
</protein>
<dbReference type="Pfam" id="PF09347">
    <property type="entry name" value="DUF1989"/>
    <property type="match status" value="1"/>
</dbReference>
<evidence type="ECO:0000256" key="1">
    <source>
        <dbReference type="SAM" id="MobiDB-lite"/>
    </source>
</evidence>
<evidence type="ECO:0000313" key="3">
    <source>
        <dbReference type="EMBL" id="MBF6353242.1"/>
    </source>
</evidence>
<evidence type="ECO:0000313" key="4">
    <source>
        <dbReference type="Proteomes" id="UP000707731"/>
    </source>
</evidence>
<organism evidence="3 4">
    <name type="scientific">Nocardia higoensis</name>
    <dbReference type="NCBI Taxonomy" id="228599"/>
    <lineage>
        <taxon>Bacteria</taxon>
        <taxon>Bacillati</taxon>
        <taxon>Actinomycetota</taxon>
        <taxon>Actinomycetes</taxon>
        <taxon>Mycobacteriales</taxon>
        <taxon>Nocardiaceae</taxon>
        <taxon>Nocardia</taxon>
    </lineage>
</organism>
<accession>A0ABS0D432</accession>
<dbReference type="Proteomes" id="UP000707731">
    <property type="component" value="Unassembled WGS sequence"/>
</dbReference>
<dbReference type="RefSeq" id="WP_195000181.1">
    <property type="nucleotide sequence ID" value="NZ_JADLQN010000001.1"/>
</dbReference>
<reference evidence="3 4" key="1">
    <citation type="submission" date="2020-10" db="EMBL/GenBank/DDBJ databases">
        <title>Identification of Nocardia species via Next-generation sequencing and recognition of intraspecies genetic diversity.</title>
        <authorList>
            <person name="Li P."/>
            <person name="Li P."/>
            <person name="Lu B."/>
        </authorList>
    </citation>
    <scope>NUCLEOTIDE SEQUENCE [LARGE SCALE GENOMIC DNA]</scope>
    <source>
        <strain evidence="3 4">BJ06-0143</strain>
    </source>
</reference>
<keyword evidence="4" id="KW-1185">Reference proteome</keyword>
<gene>
    <name evidence="3" type="ORF">IU449_01535</name>
</gene>
<name>A0ABS0D432_9NOCA</name>
<dbReference type="InterPro" id="IPR018959">
    <property type="entry name" value="DUF1989"/>
</dbReference>
<dbReference type="EMBL" id="JADLQN010000001">
    <property type="protein sequence ID" value="MBF6353242.1"/>
    <property type="molecule type" value="Genomic_DNA"/>
</dbReference>